<dbReference type="PANTHER" id="PTHR32285:SF235">
    <property type="entry name" value="PROTEIN TRICHOME BIREFRINGENCE-LIKE 16"/>
    <property type="match status" value="1"/>
</dbReference>
<dbReference type="InterPro" id="IPR026057">
    <property type="entry name" value="TBL_C"/>
</dbReference>
<evidence type="ECO:0000256" key="2">
    <source>
        <dbReference type="ARBA" id="ARBA00007727"/>
    </source>
</evidence>
<dbReference type="EMBL" id="LR743603">
    <property type="protein sequence ID" value="CAA2633529.1"/>
    <property type="molecule type" value="Genomic_DNA"/>
</dbReference>
<dbReference type="AlphaFoldDB" id="A0A7I8JR05"/>
<evidence type="ECO:0000256" key="6">
    <source>
        <dbReference type="ARBA" id="ARBA00023034"/>
    </source>
</evidence>
<keyword evidence="4" id="KW-0735">Signal-anchor</keyword>
<dbReference type="InterPro" id="IPR025846">
    <property type="entry name" value="TBL_N"/>
</dbReference>
<dbReference type="Pfam" id="PF13839">
    <property type="entry name" value="PC-Esterase"/>
    <property type="match status" value="1"/>
</dbReference>
<comment type="similarity">
    <text evidence="2">Belongs to the PC-esterase family. TBL subfamily.</text>
</comment>
<feature type="compositionally biased region" description="Polar residues" evidence="8">
    <location>
        <begin position="274"/>
        <end position="290"/>
    </location>
</feature>
<evidence type="ECO:0000256" key="4">
    <source>
        <dbReference type="ARBA" id="ARBA00022968"/>
    </source>
</evidence>
<evidence type="ECO:0000256" key="8">
    <source>
        <dbReference type="SAM" id="MobiDB-lite"/>
    </source>
</evidence>
<dbReference type="GO" id="GO:0000139">
    <property type="term" value="C:Golgi membrane"/>
    <property type="evidence" value="ECO:0007669"/>
    <property type="project" value="UniProtKB-SubCell"/>
</dbReference>
<evidence type="ECO:0000256" key="1">
    <source>
        <dbReference type="ARBA" id="ARBA00004323"/>
    </source>
</evidence>
<evidence type="ECO:0000256" key="3">
    <source>
        <dbReference type="ARBA" id="ARBA00022692"/>
    </source>
</evidence>
<evidence type="ECO:0000313" key="12">
    <source>
        <dbReference type="Proteomes" id="UP001189122"/>
    </source>
</evidence>
<evidence type="ECO:0000313" key="11">
    <source>
        <dbReference type="EMBL" id="CAA2633529.1"/>
    </source>
</evidence>
<sequence>MQSKICNSFYGLRRKQLSLTVVAVVCTTLLVWGWEKTPLVSTLLLEQWQPETLSAGCNYARGRWVQDARRRPLYSGLECKRWLSPMWACRLTQRTDFSYESFRWQPESCEIQEFDRHSLLTRLRGKTIALVGDSLGRQQFQSLMCMLTGGKEAPEVDDVGREFGLVKARGAIRPDGWAYRFSATNTTILYYWSASLCELEPLNRSDPAATRYAMHLDRPAAFLRQHIGRFDVLVLNTGHHWNRGKISGNRWDMYVNGAPLRDRRMAEISGRRISPSTASCGGSTPRSRTTAAEGLPPEHIPPALCQRRLELWRQLRQHDPFAERCTGTRRRCRRRCTRRRRRGGHGRAAAGHHRISELRDEAHMSNYSLRASSSGVQDCLHWCLPGVPDTWNEILLAQL</sequence>
<feature type="domain" description="Trichome birefringence-like C-terminal" evidence="9">
    <location>
        <begin position="113"/>
        <end position="397"/>
    </location>
</feature>
<dbReference type="InterPro" id="IPR029962">
    <property type="entry name" value="TBL"/>
</dbReference>
<dbReference type="EMBL" id="CACRZD030000016">
    <property type="protein sequence ID" value="CAA6672627.1"/>
    <property type="molecule type" value="Genomic_DNA"/>
</dbReference>
<keyword evidence="7" id="KW-0472">Membrane</keyword>
<evidence type="ECO:0000259" key="9">
    <source>
        <dbReference type="Pfam" id="PF13839"/>
    </source>
</evidence>
<accession>A0A7I8JR05</accession>
<evidence type="ECO:0000259" key="10">
    <source>
        <dbReference type="Pfam" id="PF14416"/>
    </source>
</evidence>
<name>A0A7I8JR05_SPIIN</name>
<proteinExistence type="inferred from homology"/>
<feature type="domain" description="Trichome birefringence-like N-terminal" evidence="10">
    <location>
        <begin position="56"/>
        <end position="110"/>
    </location>
</feature>
<dbReference type="GO" id="GO:1990538">
    <property type="term" value="F:xylan O-acetyltransferase activity"/>
    <property type="evidence" value="ECO:0007669"/>
    <property type="project" value="UniProtKB-ARBA"/>
</dbReference>
<keyword evidence="3" id="KW-0812">Transmembrane</keyword>
<dbReference type="Proteomes" id="UP001189122">
    <property type="component" value="Unassembled WGS sequence"/>
</dbReference>
<feature type="region of interest" description="Disordered" evidence="8">
    <location>
        <begin position="271"/>
        <end position="299"/>
    </location>
</feature>
<keyword evidence="12" id="KW-1185">Reference proteome</keyword>
<evidence type="ECO:0000256" key="5">
    <source>
        <dbReference type="ARBA" id="ARBA00022989"/>
    </source>
</evidence>
<organism evidence="11">
    <name type="scientific">Spirodela intermedia</name>
    <name type="common">Intermediate duckweed</name>
    <dbReference type="NCBI Taxonomy" id="51605"/>
    <lineage>
        <taxon>Eukaryota</taxon>
        <taxon>Viridiplantae</taxon>
        <taxon>Streptophyta</taxon>
        <taxon>Embryophyta</taxon>
        <taxon>Tracheophyta</taxon>
        <taxon>Spermatophyta</taxon>
        <taxon>Magnoliopsida</taxon>
        <taxon>Liliopsida</taxon>
        <taxon>Araceae</taxon>
        <taxon>Lemnoideae</taxon>
        <taxon>Spirodela</taxon>
    </lineage>
</organism>
<protein>
    <submittedName>
        <fullName evidence="11">Uncharacterized protein</fullName>
    </submittedName>
</protein>
<dbReference type="PANTHER" id="PTHR32285">
    <property type="entry name" value="PROTEIN TRICHOME BIREFRINGENCE-LIKE 9-RELATED"/>
    <property type="match status" value="1"/>
</dbReference>
<comment type="subcellular location">
    <subcellularLocation>
        <location evidence="1">Golgi apparatus membrane</location>
        <topology evidence="1">Single-pass type II membrane protein</topology>
    </subcellularLocation>
</comment>
<keyword evidence="6" id="KW-0333">Golgi apparatus</keyword>
<reference evidence="11 12" key="1">
    <citation type="submission" date="2019-12" db="EMBL/GenBank/DDBJ databases">
        <authorList>
            <person name="Scholz U."/>
            <person name="Mascher M."/>
            <person name="Fiebig A."/>
        </authorList>
    </citation>
    <scope>NUCLEOTIDE SEQUENCE</scope>
</reference>
<keyword evidence="5" id="KW-1133">Transmembrane helix</keyword>
<dbReference type="Pfam" id="PF14416">
    <property type="entry name" value="PMR5N"/>
    <property type="match status" value="1"/>
</dbReference>
<evidence type="ECO:0000256" key="7">
    <source>
        <dbReference type="ARBA" id="ARBA00023136"/>
    </source>
</evidence>
<gene>
    <name evidence="11" type="ORF">SI7747_16019038</name>
</gene>